<proteinExistence type="predicted"/>
<evidence type="ECO:0000313" key="1">
    <source>
        <dbReference type="EMBL" id="MFC4804269.1"/>
    </source>
</evidence>
<organism evidence="1 2">
    <name type="scientific">Filifactor villosus</name>
    <dbReference type="NCBI Taxonomy" id="29374"/>
    <lineage>
        <taxon>Bacteria</taxon>
        <taxon>Bacillati</taxon>
        <taxon>Bacillota</taxon>
        <taxon>Clostridia</taxon>
        <taxon>Peptostreptococcales</taxon>
        <taxon>Filifactoraceae</taxon>
        <taxon>Filifactor</taxon>
    </lineage>
</organism>
<evidence type="ECO:0000313" key="2">
    <source>
        <dbReference type="Proteomes" id="UP001595916"/>
    </source>
</evidence>
<name>A0ABV9QNJ0_9FIRM</name>
<dbReference type="RefSeq" id="WP_379787773.1">
    <property type="nucleotide sequence ID" value="NZ_JBHSHL010000014.1"/>
</dbReference>
<accession>A0ABV9QNJ0</accession>
<protein>
    <submittedName>
        <fullName evidence="1">Uncharacterized protein</fullName>
    </submittedName>
</protein>
<comment type="caution">
    <text evidence="1">The sequence shown here is derived from an EMBL/GenBank/DDBJ whole genome shotgun (WGS) entry which is preliminary data.</text>
</comment>
<gene>
    <name evidence="1" type="ORF">ACFO4R_04160</name>
</gene>
<dbReference type="EMBL" id="JBHSHL010000014">
    <property type="protein sequence ID" value="MFC4804269.1"/>
    <property type="molecule type" value="Genomic_DNA"/>
</dbReference>
<dbReference type="Proteomes" id="UP001595916">
    <property type="component" value="Unassembled WGS sequence"/>
</dbReference>
<sequence>MKAYKQGFYLEINTGNNAFSFERRKNKALWVPSLIQGDVNSLRQGSNYVFCEYDIVMGKEECCSGVESMIHDKKRNLYLFDNHNHSFYFIVRECRRNKNYRTLIHVDQHKDAREPLLSLEEFISLAKDLFLRLKAGGRFDDQILDLNLKNKEEGEVFSLGKLEEILSTASACEGFGFFDRDGETIENINLPKKEEELRDYLSWVYTNYVLNVGNFIPPLLEVLKFENYYCVDSSYMMREVEESSLGDFVLDLDLDFFSEDMDYISWDERIGFVRGLVEKAGLITVATSPYFIGFERCKKAIGELFGSLKDQRGRHE</sequence>
<reference evidence="2" key="1">
    <citation type="journal article" date="2019" name="Int. J. Syst. Evol. Microbiol.">
        <title>The Global Catalogue of Microorganisms (GCM) 10K type strain sequencing project: providing services to taxonomists for standard genome sequencing and annotation.</title>
        <authorList>
            <consortium name="The Broad Institute Genomics Platform"/>
            <consortium name="The Broad Institute Genome Sequencing Center for Infectious Disease"/>
            <person name="Wu L."/>
            <person name="Ma J."/>
        </authorList>
    </citation>
    <scope>NUCLEOTIDE SEQUENCE [LARGE SCALE GENOMIC DNA]</scope>
    <source>
        <strain evidence="2">CCUG 46385</strain>
    </source>
</reference>
<keyword evidence="2" id="KW-1185">Reference proteome</keyword>